<feature type="compositionally biased region" description="Basic and acidic residues" evidence="2">
    <location>
        <begin position="210"/>
        <end position="243"/>
    </location>
</feature>
<feature type="compositionally biased region" description="Basic and acidic residues" evidence="2">
    <location>
        <begin position="338"/>
        <end position="359"/>
    </location>
</feature>
<evidence type="ECO:0000313" key="4">
    <source>
        <dbReference type="Proteomes" id="UP001591681"/>
    </source>
</evidence>
<feature type="compositionally biased region" description="Basic and acidic residues" evidence="2">
    <location>
        <begin position="264"/>
        <end position="297"/>
    </location>
</feature>
<evidence type="ECO:0000256" key="1">
    <source>
        <dbReference type="SAM" id="Coils"/>
    </source>
</evidence>
<feature type="compositionally biased region" description="Basic and acidic residues" evidence="2">
    <location>
        <begin position="96"/>
        <end position="113"/>
    </location>
</feature>
<feature type="compositionally biased region" description="Polar residues" evidence="2">
    <location>
        <begin position="52"/>
        <end position="63"/>
    </location>
</feature>
<keyword evidence="4" id="KW-1185">Reference proteome</keyword>
<dbReference type="EMBL" id="JBHFQA010000011">
    <property type="protein sequence ID" value="KAL2090795.1"/>
    <property type="molecule type" value="Genomic_DNA"/>
</dbReference>
<proteinExistence type="predicted"/>
<comment type="caution">
    <text evidence="3">The sequence shown here is derived from an EMBL/GenBank/DDBJ whole genome shotgun (WGS) entry which is preliminary data.</text>
</comment>
<keyword evidence="1" id="KW-0175">Coiled coil</keyword>
<gene>
    <name evidence="3" type="ORF">ACEWY4_013058</name>
</gene>
<sequence>MEESGFPEFRQWLQDQLATQDQRTEPEPPSPRTVAWNEDSSEDDGSAACAISTASAVSNSDVITLTDEQKEILKYTKEEKTNREQRMTGALRKQKRVTERRTGQGSWQHKEEEPLGAVAQWTPEKPFDLGGHDSDTAVQELDTEEFMLTEHLLARQSGSEDRRETCLLNMTKNGSSLAETEKLMFVETHQSRRAREEGHKPHVSLEQAQEPEKQGDKHTLSQVDEERREREQERMKELIERVRGPHKGMRKIIRGDFPQCSRTPRNDDQEKELEYWRRKKEERDAEKAQRNETEEGHVTGLKDMSDEAEQAEESCSQAGHDPEGHHQQQMGRRRVKRLVREKQRELDQKVEIESKKQGEELDLGGDETDSQCQQEEKRERQTDVQEEEEERSPDTYESDSPCLTDTEEKGQYSLNHEQYETQSSEYSTEVPDREKSVRRRLLGWVNDHMKKRFEKKFERTMQREAEEGHAVYVSGKFAKPQQASLSLGLSRICTRAEREQEKRKKLCRAEFRRQLMESRWLQWERDRRQMKEEKKAREEEERSQAQLAWILQQNEKADRNLDRYNGSQTYTGDNRHLKKEIIGWSRKKD</sequence>
<dbReference type="Proteomes" id="UP001591681">
    <property type="component" value="Unassembled WGS sequence"/>
</dbReference>
<feature type="compositionally biased region" description="Polar residues" evidence="2">
    <location>
        <begin position="412"/>
        <end position="427"/>
    </location>
</feature>
<feature type="coiled-coil region" evidence="1">
    <location>
        <begin position="521"/>
        <end position="548"/>
    </location>
</feature>
<accession>A0ABD1JVD4</accession>
<reference evidence="3 4" key="1">
    <citation type="submission" date="2024-09" db="EMBL/GenBank/DDBJ databases">
        <title>A chromosome-level genome assembly of Gray's grenadier anchovy, Coilia grayii.</title>
        <authorList>
            <person name="Fu Z."/>
        </authorList>
    </citation>
    <scope>NUCLEOTIDE SEQUENCE [LARGE SCALE GENOMIC DNA]</scope>
    <source>
        <strain evidence="3">G4</strain>
        <tissue evidence="3">Muscle</tissue>
    </source>
</reference>
<feature type="compositionally biased region" description="Basic and acidic residues" evidence="2">
    <location>
        <begin position="179"/>
        <end position="200"/>
    </location>
</feature>
<evidence type="ECO:0000313" key="3">
    <source>
        <dbReference type="EMBL" id="KAL2090795.1"/>
    </source>
</evidence>
<evidence type="ECO:0000256" key="2">
    <source>
        <dbReference type="SAM" id="MobiDB-lite"/>
    </source>
</evidence>
<dbReference type="AlphaFoldDB" id="A0ABD1JVD4"/>
<feature type="compositionally biased region" description="Acidic residues" evidence="2">
    <location>
        <begin position="360"/>
        <end position="369"/>
    </location>
</feature>
<feature type="compositionally biased region" description="Basic and acidic residues" evidence="2">
    <location>
        <begin position="374"/>
        <end position="383"/>
    </location>
</feature>
<feature type="region of interest" description="Disordered" evidence="2">
    <location>
        <begin position="179"/>
        <end position="434"/>
    </location>
</feature>
<name>A0ABD1JVD4_9TELE</name>
<protein>
    <submittedName>
        <fullName evidence="3">Uncharacterized protein</fullName>
    </submittedName>
</protein>
<feature type="compositionally biased region" description="Basic and acidic residues" evidence="2">
    <location>
        <begin position="67"/>
        <end position="86"/>
    </location>
</feature>
<organism evidence="3 4">
    <name type="scientific">Coilia grayii</name>
    <name type="common">Gray's grenadier anchovy</name>
    <dbReference type="NCBI Taxonomy" id="363190"/>
    <lineage>
        <taxon>Eukaryota</taxon>
        <taxon>Metazoa</taxon>
        <taxon>Chordata</taxon>
        <taxon>Craniata</taxon>
        <taxon>Vertebrata</taxon>
        <taxon>Euteleostomi</taxon>
        <taxon>Actinopterygii</taxon>
        <taxon>Neopterygii</taxon>
        <taxon>Teleostei</taxon>
        <taxon>Clupei</taxon>
        <taxon>Clupeiformes</taxon>
        <taxon>Clupeoidei</taxon>
        <taxon>Engraulidae</taxon>
        <taxon>Coilinae</taxon>
        <taxon>Coilia</taxon>
    </lineage>
</organism>
<feature type="region of interest" description="Disordered" evidence="2">
    <location>
        <begin position="1"/>
        <end position="115"/>
    </location>
</feature>